<dbReference type="Gene3D" id="1.20.1720.10">
    <property type="entry name" value="Multidrug resistance protein D"/>
    <property type="match status" value="1"/>
</dbReference>
<evidence type="ECO:0000259" key="7">
    <source>
        <dbReference type="PROSITE" id="PS50850"/>
    </source>
</evidence>
<dbReference type="Proteomes" id="UP000199417">
    <property type="component" value="Unassembled WGS sequence"/>
</dbReference>
<evidence type="ECO:0000313" key="8">
    <source>
        <dbReference type="EMBL" id="SDC93113.1"/>
    </source>
</evidence>
<dbReference type="InterPro" id="IPR020846">
    <property type="entry name" value="MFS_dom"/>
</dbReference>
<keyword evidence="2" id="KW-0813">Transport</keyword>
<feature type="domain" description="Major facilitator superfamily (MFS) profile" evidence="7">
    <location>
        <begin position="17"/>
        <end position="467"/>
    </location>
</feature>
<dbReference type="GO" id="GO:0022857">
    <property type="term" value="F:transmembrane transporter activity"/>
    <property type="evidence" value="ECO:0007669"/>
    <property type="project" value="InterPro"/>
</dbReference>
<dbReference type="InterPro" id="IPR008969">
    <property type="entry name" value="CarboxyPept-like_regulatory"/>
</dbReference>
<evidence type="ECO:0000256" key="1">
    <source>
        <dbReference type="ARBA" id="ARBA00004651"/>
    </source>
</evidence>
<dbReference type="CDD" id="cd17504">
    <property type="entry name" value="MFS_MMR_MDR_like"/>
    <property type="match status" value="1"/>
</dbReference>
<feature type="transmembrane region" description="Helical" evidence="6">
    <location>
        <begin position="440"/>
        <end position="462"/>
    </location>
</feature>
<keyword evidence="3 6" id="KW-0812">Transmembrane</keyword>
<gene>
    <name evidence="8" type="ORF">SAMN05444580_102116</name>
</gene>
<dbReference type="SUPFAM" id="SSF103473">
    <property type="entry name" value="MFS general substrate transporter"/>
    <property type="match status" value="1"/>
</dbReference>
<dbReference type="EMBL" id="FNAB01000002">
    <property type="protein sequence ID" value="SDC93113.1"/>
    <property type="molecule type" value="Genomic_DNA"/>
</dbReference>
<dbReference type="Pfam" id="PF07690">
    <property type="entry name" value="MFS_1"/>
    <property type="match status" value="1"/>
</dbReference>
<dbReference type="Pfam" id="PF13620">
    <property type="entry name" value="CarboxypepD_reg"/>
    <property type="match status" value="2"/>
</dbReference>
<accession>A0A1G6QLD3</accession>
<dbReference type="SUPFAM" id="SSF49464">
    <property type="entry name" value="Carboxypeptidase regulatory domain-like"/>
    <property type="match status" value="1"/>
</dbReference>
<evidence type="ECO:0000313" key="9">
    <source>
        <dbReference type="Proteomes" id="UP000199417"/>
    </source>
</evidence>
<dbReference type="Gene3D" id="1.20.1250.20">
    <property type="entry name" value="MFS general substrate transporter like domains"/>
    <property type="match status" value="1"/>
</dbReference>
<feature type="transmembrane region" description="Helical" evidence="6">
    <location>
        <begin position="140"/>
        <end position="158"/>
    </location>
</feature>
<comment type="subcellular location">
    <subcellularLocation>
        <location evidence="1">Cell membrane</location>
        <topology evidence="1">Multi-pass membrane protein</topology>
    </subcellularLocation>
</comment>
<sequence>MSTHSNQATGRTSSTVLVTVLCMSGTVVALQQTLIIPLLADFPGILGIDYASASWLVTATLLTAAVATPIVSRLADMFGKRRMMVVSLLTMVLGSVIAAVGATFPAMLVGRGLQGFASALVPVGIGILRDELPKSKVAGATAMMSATLGIGSALGLPLSGLVYEHFGWEAIFWLSAAVGVALLVAVLAVVPESPVRTPGRFDYGGAVLLSVALTALLLAISKGGTWGWGSEPTILALVVSLVAFAAWFPYELRVNQPMVDLRTSVRRPVLLTNISALLVGISMYSNMLSTTQQLEVSTVTGYGHGLSVLVAGLCMMPAGLMMVVVAPIAGRLIGRVGAKRTLVAGALVLAGAFTLRIFLTGSVPMIVAGAMLVTTGTAMAYAAMPMLIMGSVPITETASANGLNALLRSVGTSVSSAVISAVLTAITVEVAGQVFPALGAFKVVFAMAAVAGAVAALVAAFIPRQQSAPVVAPIPADAVGAPEELVVTGSVLHADLQPIRHAVVSVFRTSGEPVDWSRADKAGEFSVVLPAPGPYLVVASADGWAPRSQVLEFDESRTRQSVVLAERLRLRGRVSAGGMPATAAVVTLAKTTGEFVASTRCGDDGRYQLALPPTGRYLFTALEPGSRCTSTRQIFVLAQSATIDVDLAEDLEAVRAP</sequence>
<keyword evidence="5 6" id="KW-0472">Membrane</keyword>
<dbReference type="AlphaFoldDB" id="A0A1G6QLD3"/>
<dbReference type="RefSeq" id="WP_245709158.1">
    <property type="nucleotide sequence ID" value="NZ_FNAB01000002.1"/>
</dbReference>
<reference evidence="8 9" key="1">
    <citation type="submission" date="2016-10" db="EMBL/GenBank/DDBJ databases">
        <authorList>
            <person name="de Groot N.N."/>
        </authorList>
    </citation>
    <scope>NUCLEOTIDE SEQUENCE [LARGE SCALE GENOMIC DNA]</scope>
    <source>
        <strain evidence="8 9">JCM 11308</strain>
    </source>
</reference>
<feature type="transmembrane region" description="Helical" evidence="6">
    <location>
        <begin position="108"/>
        <end position="128"/>
    </location>
</feature>
<dbReference type="STRING" id="168276.SAMN05444580_102116"/>
<feature type="transmembrane region" description="Helical" evidence="6">
    <location>
        <begin position="308"/>
        <end position="329"/>
    </location>
</feature>
<dbReference type="GO" id="GO:0005886">
    <property type="term" value="C:plasma membrane"/>
    <property type="evidence" value="ECO:0007669"/>
    <property type="project" value="UniProtKB-SubCell"/>
</dbReference>
<dbReference type="Gene3D" id="2.60.40.1120">
    <property type="entry name" value="Carboxypeptidase-like, regulatory domain"/>
    <property type="match status" value="1"/>
</dbReference>
<evidence type="ECO:0000256" key="6">
    <source>
        <dbReference type="SAM" id="Phobius"/>
    </source>
</evidence>
<evidence type="ECO:0000256" key="4">
    <source>
        <dbReference type="ARBA" id="ARBA00022989"/>
    </source>
</evidence>
<keyword evidence="8" id="KW-0378">Hydrolase</keyword>
<dbReference type="InterPro" id="IPR011701">
    <property type="entry name" value="MFS"/>
</dbReference>
<keyword evidence="8" id="KW-0645">Protease</keyword>
<feature type="transmembrane region" description="Helical" evidence="6">
    <location>
        <begin position="341"/>
        <end position="359"/>
    </location>
</feature>
<evidence type="ECO:0000256" key="2">
    <source>
        <dbReference type="ARBA" id="ARBA00022448"/>
    </source>
</evidence>
<dbReference type="PANTHER" id="PTHR42718">
    <property type="entry name" value="MAJOR FACILITATOR SUPERFAMILY MULTIDRUG TRANSPORTER MFSC"/>
    <property type="match status" value="1"/>
</dbReference>
<name>A0A1G6QLD3_9NOCA</name>
<feature type="transmembrane region" description="Helical" evidence="6">
    <location>
        <begin position="53"/>
        <end position="71"/>
    </location>
</feature>
<evidence type="ECO:0000256" key="5">
    <source>
        <dbReference type="ARBA" id="ARBA00023136"/>
    </source>
</evidence>
<proteinExistence type="predicted"/>
<feature type="transmembrane region" description="Helical" evidence="6">
    <location>
        <begin position="270"/>
        <end position="288"/>
    </location>
</feature>
<dbReference type="SUPFAM" id="SSF49478">
    <property type="entry name" value="Cna protein B-type domain"/>
    <property type="match status" value="1"/>
</dbReference>
<feature type="transmembrane region" description="Helical" evidence="6">
    <location>
        <begin position="365"/>
        <end position="384"/>
    </location>
</feature>
<dbReference type="GO" id="GO:0004180">
    <property type="term" value="F:carboxypeptidase activity"/>
    <property type="evidence" value="ECO:0007669"/>
    <property type="project" value="UniProtKB-KW"/>
</dbReference>
<keyword evidence="8" id="KW-0121">Carboxypeptidase</keyword>
<feature type="transmembrane region" description="Helical" evidence="6">
    <location>
        <begin position="83"/>
        <end position="102"/>
    </location>
</feature>
<dbReference type="PANTHER" id="PTHR42718:SF9">
    <property type="entry name" value="MAJOR FACILITATOR SUPERFAMILY MULTIDRUG TRANSPORTER MFSC"/>
    <property type="match status" value="1"/>
</dbReference>
<keyword evidence="9" id="KW-1185">Reference proteome</keyword>
<feature type="transmembrane region" description="Helical" evidence="6">
    <location>
        <begin position="170"/>
        <end position="191"/>
    </location>
</feature>
<dbReference type="PROSITE" id="PS50850">
    <property type="entry name" value="MFS"/>
    <property type="match status" value="1"/>
</dbReference>
<evidence type="ECO:0000256" key="3">
    <source>
        <dbReference type="ARBA" id="ARBA00022692"/>
    </source>
</evidence>
<feature type="transmembrane region" description="Helical" evidence="6">
    <location>
        <begin position="233"/>
        <end position="250"/>
    </location>
</feature>
<keyword evidence="4 6" id="KW-1133">Transmembrane helix</keyword>
<dbReference type="InterPro" id="IPR036259">
    <property type="entry name" value="MFS_trans_sf"/>
</dbReference>
<protein>
    <submittedName>
        <fullName evidence="8">Carboxypeptidase regulatory-like domain-containing protein</fullName>
    </submittedName>
</protein>
<organism evidence="8 9">
    <name type="scientific">Rhodococcus tukisamuensis</name>
    <dbReference type="NCBI Taxonomy" id="168276"/>
    <lineage>
        <taxon>Bacteria</taxon>
        <taxon>Bacillati</taxon>
        <taxon>Actinomycetota</taxon>
        <taxon>Actinomycetes</taxon>
        <taxon>Mycobacteriales</taxon>
        <taxon>Nocardiaceae</taxon>
        <taxon>Rhodococcus</taxon>
    </lineage>
</organism>
<feature type="transmembrane region" description="Helical" evidence="6">
    <location>
        <begin position="405"/>
        <end position="428"/>
    </location>
</feature>
<feature type="transmembrane region" description="Helical" evidence="6">
    <location>
        <begin position="203"/>
        <end position="221"/>
    </location>
</feature>